<dbReference type="RefSeq" id="WP_167235414.1">
    <property type="nucleotide sequence ID" value="NZ_WHJF01000004.1"/>
</dbReference>
<evidence type="ECO:0000313" key="2">
    <source>
        <dbReference type="EMBL" id="NHZ61150.1"/>
    </source>
</evidence>
<gene>
    <name evidence="2" type="ORF">F1735_02305</name>
</gene>
<sequence length="194" mass="20967">MATHSAIEPKLLGIIEAAARNPDKAAGSDAQKIGDFYASDMDEAKIEQLGMRPLQATLGRIAAVRDKRKLPALFAALRLADVKLAYPLSIHQDAKDATRYVADIAQSGLGLPDRDYDLKPDDAKLSGTLVQYGLHIERILTLAGVADAAANASAIVALETAIARIQCGARCRTAIPAKSTTQERFRHRKWTVKH</sequence>
<protein>
    <recommendedName>
        <fullName evidence="1">Peptidase M13 N-terminal domain-containing protein</fullName>
    </recommendedName>
</protein>
<dbReference type="EMBL" id="WHJF01000004">
    <property type="protein sequence ID" value="NHZ61150.1"/>
    <property type="molecule type" value="Genomic_DNA"/>
</dbReference>
<name>A0ABX0MKN1_9BURK</name>
<dbReference type="Proteomes" id="UP000610594">
    <property type="component" value="Unassembled WGS sequence"/>
</dbReference>
<accession>A0ABX0MKN1</accession>
<comment type="caution">
    <text evidence="2">The sequence shown here is derived from an EMBL/GenBank/DDBJ whole genome shotgun (WGS) entry which is preliminary data.</text>
</comment>
<dbReference type="SUPFAM" id="SSF55486">
    <property type="entry name" value="Metalloproteases ('zincins'), catalytic domain"/>
    <property type="match status" value="1"/>
</dbReference>
<dbReference type="InterPro" id="IPR042089">
    <property type="entry name" value="Peptidase_M13_dom_2"/>
</dbReference>
<keyword evidence="3" id="KW-1185">Reference proteome</keyword>
<reference evidence="2 3" key="1">
    <citation type="submission" date="2019-10" db="EMBL/GenBank/DDBJ databases">
        <title>Taxonomy of Antarctic Massilia spp.: description of Massilia rubra sp. nov., Massilia aquatica sp. nov., Massilia mucilaginosa sp. nov., Massilia frigida sp. nov. isolated from streams, lakes and regoliths.</title>
        <authorList>
            <person name="Holochova P."/>
            <person name="Sedlacek I."/>
            <person name="Kralova S."/>
            <person name="Maslanova I."/>
            <person name="Busse H.-J."/>
            <person name="Stankova E."/>
            <person name="Vrbovska V."/>
            <person name="Kovarovic V."/>
            <person name="Bartak M."/>
            <person name="Svec P."/>
            <person name="Pantucek R."/>
        </authorList>
    </citation>
    <scope>NUCLEOTIDE SEQUENCE [LARGE SCALE GENOMIC DNA]</scope>
    <source>
        <strain evidence="2 3">CCM 8694</strain>
    </source>
</reference>
<dbReference type="Gene3D" id="1.10.1380.10">
    <property type="entry name" value="Neutral endopeptidase , domain2"/>
    <property type="match status" value="1"/>
</dbReference>
<feature type="domain" description="Peptidase M13 N-terminal" evidence="1">
    <location>
        <begin position="8"/>
        <end position="166"/>
    </location>
</feature>
<evidence type="ECO:0000313" key="3">
    <source>
        <dbReference type="Proteomes" id="UP000610594"/>
    </source>
</evidence>
<dbReference type="Pfam" id="PF05649">
    <property type="entry name" value="Peptidase_M13_N"/>
    <property type="match status" value="1"/>
</dbReference>
<organism evidence="2 3">
    <name type="scientific">Massilia genomosp. 1</name>
    <dbReference type="NCBI Taxonomy" id="2609280"/>
    <lineage>
        <taxon>Bacteria</taxon>
        <taxon>Pseudomonadati</taxon>
        <taxon>Pseudomonadota</taxon>
        <taxon>Betaproteobacteria</taxon>
        <taxon>Burkholderiales</taxon>
        <taxon>Oxalobacteraceae</taxon>
        <taxon>Telluria group</taxon>
        <taxon>Massilia</taxon>
    </lineage>
</organism>
<proteinExistence type="predicted"/>
<evidence type="ECO:0000259" key="1">
    <source>
        <dbReference type="Pfam" id="PF05649"/>
    </source>
</evidence>
<dbReference type="InterPro" id="IPR008753">
    <property type="entry name" value="Peptidase_M13_N"/>
</dbReference>